<keyword evidence="3" id="KW-0472">Membrane</keyword>
<dbReference type="GO" id="GO:0008970">
    <property type="term" value="F:phospholipase A1 activity"/>
    <property type="evidence" value="ECO:0007669"/>
    <property type="project" value="InterPro"/>
</dbReference>
<dbReference type="AlphaFoldDB" id="A0AAW2BAL9"/>
<dbReference type="GO" id="GO:0006629">
    <property type="term" value="P:lipid metabolic process"/>
    <property type="evidence" value="ECO:0007669"/>
    <property type="project" value="InterPro"/>
</dbReference>
<evidence type="ECO:0000256" key="2">
    <source>
        <dbReference type="SAM" id="MobiDB-lite"/>
    </source>
</evidence>
<dbReference type="Gene3D" id="3.40.50.1820">
    <property type="entry name" value="alpha/beta hydrolase"/>
    <property type="match status" value="1"/>
</dbReference>
<evidence type="ECO:0000259" key="4">
    <source>
        <dbReference type="Pfam" id="PF01764"/>
    </source>
</evidence>
<feature type="domain" description="Fungal lipase-type" evidence="4">
    <location>
        <begin position="384"/>
        <end position="521"/>
    </location>
</feature>
<dbReference type="Pfam" id="PF01764">
    <property type="entry name" value="Lipase_3"/>
    <property type="match status" value="1"/>
</dbReference>
<keyword evidence="3" id="KW-0812">Transmembrane</keyword>
<protein>
    <recommendedName>
        <fullName evidence="4">Fungal lipase-type domain-containing protein</fullName>
    </recommendedName>
</protein>
<sequence>MDSLCLKTGIGIHHHGTISATGELRTTPSQVSAKPQQKTAPFLRFPFAYPLKSLSLWPGNKNRGGDGGGGGGGGRHNGLALDDAVLVDNNKTNNVVVSDEIVVEQGEEEEEEDFHKREKSENWVLKILHVRSLWKERAEAGLVWEVEKEEKVEQEGVAIGEEEEEDCELCSVADHDDDDEKQVGFDRDSFSRLLKRVSLAEARLYAQMSYLGNLAYTVPKIKPGNLLKYHGLHFVTSSIEKKELAAQAEKNQASTESPEAESDLKDEAEGKEQKEEGYRISASAAYQIAASAASYLHSHTKCILPFKSSKTEAGEPEESGSRDGGANMMNSEMASFMATTDSVTAVVAAKEEVKQAVADDLNSMRSSPCEWFICDEDQTGTRYFVIQGSESLASWQANLLFEPVQFEELDVVVHRGIYEAAKGIYQQMLPEIRAHLKSRGDKATFRFTGHSLGGSLALLVNLMLLIRCEVPISSLLPVITFGAPSIMCGGDRLLRKLGLPRNHVQSITMHRDIVPRAFSCNYPNHVAELLKAVNGNFRNHPCLNNQKLLFAPMGEILILQPDEKFSPNHHLLPSGTGLYLLSCPLSDSNDAEKQLQAAQMVFFNSPHPLEILRDRSAYGSEGTIQRDHDMNSYMKSVRGVIRQELNRIRKARRERRRKVWWPLVAPRGVNAGIVVGKPMISINIGQDQVNFSGILRTGRESLKRFSRLVASQHTHLFVVLLFPARLLLLGAYSVFNFH</sequence>
<dbReference type="InterPro" id="IPR043367">
    <property type="entry name" value="PLIP1/2/3"/>
</dbReference>
<dbReference type="PANTHER" id="PTHR46483:SF4">
    <property type="entry name" value="PHOSPHOLIPASE A1 PLIP2, CHLOROPLASTIC"/>
    <property type="match status" value="1"/>
</dbReference>
<keyword evidence="3" id="KW-1133">Transmembrane helix</keyword>
<accession>A0AAW2BAL9</accession>
<dbReference type="InterPro" id="IPR002921">
    <property type="entry name" value="Fungal_lipase-type"/>
</dbReference>
<feature type="region of interest" description="Disordered" evidence="2">
    <location>
        <begin position="245"/>
        <end position="276"/>
    </location>
</feature>
<feature type="region of interest" description="Disordered" evidence="2">
    <location>
        <begin position="307"/>
        <end position="327"/>
    </location>
</feature>
<evidence type="ECO:0000256" key="3">
    <source>
        <dbReference type="SAM" id="Phobius"/>
    </source>
</evidence>
<feature type="transmembrane region" description="Helical" evidence="3">
    <location>
        <begin position="714"/>
        <end position="735"/>
    </location>
</feature>
<evidence type="ECO:0000313" key="6">
    <source>
        <dbReference type="Proteomes" id="UP001459277"/>
    </source>
</evidence>
<organism evidence="5 6">
    <name type="scientific">Lithocarpus litseifolius</name>
    <dbReference type="NCBI Taxonomy" id="425828"/>
    <lineage>
        <taxon>Eukaryota</taxon>
        <taxon>Viridiplantae</taxon>
        <taxon>Streptophyta</taxon>
        <taxon>Embryophyta</taxon>
        <taxon>Tracheophyta</taxon>
        <taxon>Spermatophyta</taxon>
        <taxon>Magnoliopsida</taxon>
        <taxon>eudicotyledons</taxon>
        <taxon>Gunneridae</taxon>
        <taxon>Pentapetalae</taxon>
        <taxon>rosids</taxon>
        <taxon>fabids</taxon>
        <taxon>Fagales</taxon>
        <taxon>Fagaceae</taxon>
        <taxon>Lithocarpus</taxon>
    </lineage>
</organism>
<name>A0AAW2BAL9_9ROSI</name>
<dbReference type="PANTHER" id="PTHR46483">
    <property type="entry name" value="PHOSPHOLIPASE A1 PLIP2, CHLOROPLASTIC"/>
    <property type="match status" value="1"/>
</dbReference>
<dbReference type="EMBL" id="JAZDWU010000012">
    <property type="protein sequence ID" value="KAK9983019.1"/>
    <property type="molecule type" value="Genomic_DNA"/>
</dbReference>
<evidence type="ECO:0000313" key="5">
    <source>
        <dbReference type="EMBL" id="KAK9983019.1"/>
    </source>
</evidence>
<evidence type="ECO:0000256" key="1">
    <source>
        <dbReference type="ARBA" id="ARBA00022801"/>
    </source>
</evidence>
<dbReference type="InterPro" id="IPR029058">
    <property type="entry name" value="AB_hydrolase_fold"/>
</dbReference>
<dbReference type="Proteomes" id="UP001459277">
    <property type="component" value="Unassembled WGS sequence"/>
</dbReference>
<comment type="caution">
    <text evidence="5">The sequence shown here is derived from an EMBL/GenBank/DDBJ whole genome shotgun (WGS) entry which is preliminary data.</text>
</comment>
<feature type="compositionally biased region" description="Basic and acidic residues" evidence="2">
    <location>
        <begin position="262"/>
        <end position="276"/>
    </location>
</feature>
<dbReference type="CDD" id="cd00519">
    <property type="entry name" value="Lipase_3"/>
    <property type="match status" value="1"/>
</dbReference>
<reference evidence="5 6" key="1">
    <citation type="submission" date="2024-01" db="EMBL/GenBank/DDBJ databases">
        <title>A telomere-to-telomere, gap-free genome of sweet tea (Lithocarpus litseifolius).</title>
        <authorList>
            <person name="Zhou J."/>
        </authorList>
    </citation>
    <scope>NUCLEOTIDE SEQUENCE [LARGE SCALE GENOMIC DNA]</scope>
    <source>
        <strain evidence="5">Zhou-2022a</strain>
        <tissue evidence="5">Leaf</tissue>
    </source>
</reference>
<dbReference type="SUPFAM" id="SSF53474">
    <property type="entry name" value="alpha/beta-Hydrolases"/>
    <property type="match status" value="1"/>
</dbReference>
<keyword evidence="1" id="KW-0378">Hydrolase</keyword>
<proteinExistence type="predicted"/>
<gene>
    <name evidence="5" type="ORF">SO802_032544</name>
</gene>
<keyword evidence="6" id="KW-1185">Reference proteome</keyword>